<name>A0A552X556_9GAMM</name>
<dbReference type="InterPro" id="IPR038338">
    <property type="entry name" value="PriC_sf"/>
</dbReference>
<protein>
    <submittedName>
        <fullName evidence="1">Uncharacterized protein</fullName>
    </submittedName>
</protein>
<dbReference type="OrthoDB" id="6238457at2"/>
<dbReference type="EMBL" id="VJWL01000001">
    <property type="protein sequence ID" value="TRW50128.1"/>
    <property type="molecule type" value="Genomic_DNA"/>
</dbReference>
<dbReference type="Pfam" id="PF07445">
    <property type="entry name" value="PriC"/>
    <property type="match status" value="1"/>
</dbReference>
<comment type="caution">
    <text evidence="1">The sequence shown here is derived from an EMBL/GenBank/DDBJ whole genome shotgun (WGS) entry which is preliminary data.</text>
</comment>
<accession>A0A552X556</accession>
<gene>
    <name evidence="1" type="ORF">FM042_04645</name>
</gene>
<dbReference type="InterPro" id="IPR010890">
    <property type="entry name" value="PriC"/>
</dbReference>
<sequence length="122" mass="13574">MIFGPTRCVGYGMGRPTRCVGYGNVGWGTYMFSSISESAAKTQAVFQALRERAQQHPPELSEAWFEPGLFKTRSSFVDDYLKEAQANAEKLAQVPADAPVFDYMNQVVQAQLTALVQALYRN</sequence>
<proteinExistence type="predicted"/>
<evidence type="ECO:0000313" key="1">
    <source>
        <dbReference type="EMBL" id="TRW50128.1"/>
    </source>
</evidence>
<dbReference type="Proteomes" id="UP000320359">
    <property type="component" value="Unassembled WGS sequence"/>
</dbReference>
<organism evidence="1 2">
    <name type="scientific">Aliidiomarina halalkaliphila</name>
    <dbReference type="NCBI Taxonomy" id="2593535"/>
    <lineage>
        <taxon>Bacteria</taxon>
        <taxon>Pseudomonadati</taxon>
        <taxon>Pseudomonadota</taxon>
        <taxon>Gammaproteobacteria</taxon>
        <taxon>Alteromonadales</taxon>
        <taxon>Idiomarinaceae</taxon>
        <taxon>Aliidiomarina</taxon>
    </lineage>
</organism>
<dbReference type="Gene3D" id="1.20.1270.340">
    <property type="match status" value="1"/>
</dbReference>
<reference evidence="1 2" key="1">
    <citation type="submission" date="2019-07" db="EMBL/GenBank/DDBJ databases">
        <authorList>
            <person name="Yang M."/>
            <person name="Zhao D."/>
            <person name="Xiang H."/>
        </authorList>
    </citation>
    <scope>NUCLEOTIDE SEQUENCE [LARGE SCALE GENOMIC DNA]</scope>
    <source>
        <strain evidence="1 2">IM1326</strain>
    </source>
</reference>
<keyword evidence="2" id="KW-1185">Reference proteome</keyword>
<dbReference type="AlphaFoldDB" id="A0A552X556"/>
<evidence type="ECO:0000313" key="2">
    <source>
        <dbReference type="Proteomes" id="UP000320359"/>
    </source>
</evidence>